<sequence length="230" mass="25840">EQEGAQAVFSIRAVPKATAKREGGLDLGHKADDECYEQSRAGTAPPPPPPPPLPPSCQEPQRPDIATKKSEVPCGPHQEPDAKTSQRTESELPCEGDVLSLEERKMFHDMKIIPEPPGLLTFDSFKFNPTRADVNPNHPLPPCAPTHRYYIKHLTNNLRDFQRYPLVFQDLTTQRRAKFDKKMRRDGQIAEMRGLARQEILAAEATLMKCVSVRSRYSYREGLVVNTLAA</sequence>
<evidence type="ECO:0000313" key="3">
    <source>
        <dbReference type="Proteomes" id="UP000626109"/>
    </source>
</evidence>
<feature type="compositionally biased region" description="Pro residues" evidence="1">
    <location>
        <begin position="44"/>
        <end position="57"/>
    </location>
</feature>
<gene>
    <name evidence="2" type="ORF">PGLA2088_LOCUS46896</name>
</gene>
<feature type="compositionally biased region" description="Basic and acidic residues" evidence="1">
    <location>
        <begin position="19"/>
        <end position="33"/>
    </location>
</feature>
<feature type="compositionally biased region" description="Basic and acidic residues" evidence="1">
    <location>
        <begin position="61"/>
        <end position="71"/>
    </location>
</feature>
<organism evidence="2 3">
    <name type="scientific">Polarella glacialis</name>
    <name type="common">Dinoflagellate</name>
    <dbReference type="NCBI Taxonomy" id="89957"/>
    <lineage>
        <taxon>Eukaryota</taxon>
        <taxon>Sar</taxon>
        <taxon>Alveolata</taxon>
        <taxon>Dinophyceae</taxon>
        <taxon>Suessiales</taxon>
        <taxon>Suessiaceae</taxon>
        <taxon>Polarella</taxon>
    </lineage>
</organism>
<dbReference type="Proteomes" id="UP000626109">
    <property type="component" value="Unassembled WGS sequence"/>
</dbReference>
<reference evidence="2" key="1">
    <citation type="submission" date="2021-02" db="EMBL/GenBank/DDBJ databases">
        <authorList>
            <person name="Dougan E. K."/>
            <person name="Rhodes N."/>
            <person name="Thang M."/>
            <person name="Chan C."/>
        </authorList>
    </citation>
    <scope>NUCLEOTIDE SEQUENCE</scope>
</reference>
<accession>A0A813LNU1</accession>
<feature type="region of interest" description="Disordered" evidence="1">
    <location>
        <begin position="15"/>
        <end position="93"/>
    </location>
</feature>
<feature type="compositionally biased region" description="Basic and acidic residues" evidence="1">
    <location>
        <begin position="78"/>
        <end position="90"/>
    </location>
</feature>
<dbReference type="AlphaFoldDB" id="A0A813LNU1"/>
<name>A0A813LNU1_POLGL</name>
<feature type="non-terminal residue" evidence="2">
    <location>
        <position position="1"/>
    </location>
</feature>
<evidence type="ECO:0000256" key="1">
    <source>
        <dbReference type="SAM" id="MobiDB-lite"/>
    </source>
</evidence>
<dbReference type="EMBL" id="CAJNNW010036364">
    <property type="protein sequence ID" value="CAE8733586.1"/>
    <property type="molecule type" value="Genomic_DNA"/>
</dbReference>
<comment type="caution">
    <text evidence="2">The sequence shown here is derived from an EMBL/GenBank/DDBJ whole genome shotgun (WGS) entry which is preliminary data.</text>
</comment>
<protein>
    <submittedName>
        <fullName evidence="2">Uncharacterized protein</fullName>
    </submittedName>
</protein>
<proteinExistence type="predicted"/>
<evidence type="ECO:0000313" key="2">
    <source>
        <dbReference type="EMBL" id="CAE8733586.1"/>
    </source>
</evidence>